<dbReference type="InterPro" id="IPR017946">
    <property type="entry name" value="PLC-like_Pdiesterase_TIM-brl"/>
</dbReference>
<dbReference type="SUPFAM" id="SSF51695">
    <property type="entry name" value="PLC-like phosphodiesterases"/>
    <property type="match status" value="1"/>
</dbReference>
<proteinExistence type="inferred from homology"/>
<keyword evidence="4" id="KW-1185">Reference proteome</keyword>
<dbReference type="Proteomes" id="UP001562354">
    <property type="component" value="Unassembled WGS sequence"/>
</dbReference>
<feature type="chain" id="PRO_5046656015" description="Altered inheritance of mitochondria protein 6" evidence="2">
    <location>
        <begin position="21"/>
        <end position="325"/>
    </location>
</feature>
<dbReference type="InterPro" id="IPR051236">
    <property type="entry name" value="HAT_RTT109-like"/>
</dbReference>
<evidence type="ECO:0000313" key="3">
    <source>
        <dbReference type="EMBL" id="KAL1297768.1"/>
    </source>
</evidence>
<comment type="similarity">
    <text evidence="1">Belongs to the AIM6 family.</text>
</comment>
<organism evidence="3 4">
    <name type="scientific">Neodothiora populina</name>
    <dbReference type="NCBI Taxonomy" id="2781224"/>
    <lineage>
        <taxon>Eukaryota</taxon>
        <taxon>Fungi</taxon>
        <taxon>Dikarya</taxon>
        <taxon>Ascomycota</taxon>
        <taxon>Pezizomycotina</taxon>
        <taxon>Dothideomycetes</taxon>
        <taxon>Dothideomycetidae</taxon>
        <taxon>Dothideales</taxon>
        <taxon>Dothioraceae</taxon>
        <taxon>Neodothiora</taxon>
    </lineage>
</organism>
<dbReference type="GeneID" id="95980004"/>
<dbReference type="RefSeq" id="XP_069197450.1">
    <property type="nucleotide sequence ID" value="XM_069346242.1"/>
</dbReference>
<evidence type="ECO:0008006" key="5">
    <source>
        <dbReference type="Google" id="ProtNLM"/>
    </source>
</evidence>
<dbReference type="PANTHER" id="PTHR31571">
    <property type="entry name" value="ALTERED INHERITANCE OF MITOCHONDRIA PROTEIN 6"/>
    <property type="match status" value="1"/>
</dbReference>
<evidence type="ECO:0000256" key="2">
    <source>
        <dbReference type="SAM" id="SignalP"/>
    </source>
</evidence>
<keyword evidence="2" id="KW-0732">Signal</keyword>
<accession>A0ABR3P528</accession>
<evidence type="ECO:0000313" key="4">
    <source>
        <dbReference type="Proteomes" id="UP001562354"/>
    </source>
</evidence>
<sequence>MVVVSSIVLAAALVVYEVYAKSDVSSSASPQLSQPLQQILSNAANSSLYQYPTRLTQGIIPKFFHSHNDYWRPVPFYSALSVGGVSVEADVWYDPAKSNDTLYVGHEISALTTTRTLDSLYIQPILSVLHSLNPNTTFVPRTTHNGVFDTNSAQTLYLWIDVKTDGATTWPQVIKALAPLREGGWLTTFNGTSVTPGAVTVIGTGNTPLNQVQGVGNASHPRDFFWDAPLAALNTTASNITADVSPIASTDFATQFGEVRNESFNATQLALLRAQIAAASSKNIGVRYWDQPGWPISTRDAIWRTLWDEGVTLLNVDDLEAAAEF</sequence>
<dbReference type="PANTHER" id="PTHR31571:SF5">
    <property type="entry name" value="ALTERED INHERITANCE OF MITOCHONDRIA PROTEIN 6"/>
    <property type="match status" value="1"/>
</dbReference>
<comment type="caution">
    <text evidence="3">The sequence shown here is derived from an EMBL/GenBank/DDBJ whole genome shotgun (WGS) entry which is preliminary data.</text>
</comment>
<dbReference type="EMBL" id="JBFMKM010000014">
    <property type="protein sequence ID" value="KAL1297768.1"/>
    <property type="molecule type" value="Genomic_DNA"/>
</dbReference>
<name>A0ABR3P528_9PEZI</name>
<reference evidence="3 4" key="1">
    <citation type="submission" date="2024-07" db="EMBL/GenBank/DDBJ databases">
        <title>Draft sequence of the Neodothiora populina.</title>
        <authorList>
            <person name="Drown D.D."/>
            <person name="Schuette U.S."/>
            <person name="Buechlein A.B."/>
            <person name="Rusch D.R."/>
            <person name="Winton L.W."/>
            <person name="Adams G.A."/>
        </authorList>
    </citation>
    <scope>NUCLEOTIDE SEQUENCE [LARGE SCALE GENOMIC DNA]</scope>
    <source>
        <strain evidence="3 4">CPC 39397</strain>
    </source>
</reference>
<feature type="signal peptide" evidence="2">
    <location>
        <begin position="1"/>
        <end position="20"/>
    </location>
</feature>
<evidence type="ECO:0000256" key="1">
    <source>
        <dbReference type="ARBA" id="ARBA00008858"/>
    </source>
</evidence>
<protein>
    <recommendedName>
        <fullName evidence="5">Altered inheritance of mitochondria protein 6</fullName>
    </recommendedName>
</protein>
<gene>
    <name evidence="3" type="ORF">AAFC00_006305</name>
</gene>